<evidence type="ECO:0000256" key="1">
    <source>
        <dbReference type="ARBA" id="ARBA00008779"/>
    </source>
</evidence>
<keyword evidence="5" id="KW-1185">Reference proteome</keyword>
<evidence type="ECO:0000313" key="5">
    <source>
        <dbReference type="Proteomes" id="UP001501591"/>
    </source>
</evidence>
<dbReference type="InterPro" id="IPR050738">
    <property type="entry name" value="Sulfatase"/>
</dbReference>
<dbReference type="CDD" id="cd16025">
    <property type="entry name" value="PAS_like"/>
    <property type="match status" value="1"/>
</dbReference>
<dbReference type="Proteomes" id="UP001501591">
    <property type="component" value="Unassembled WGS sequence"/>
</dbReference>
<dbReference type="Gene3D" id="3.30.1120.10">
    <property type="match status" value="1"/>
</dbReference>
<dbReference type="InterPro" id="IPR000917">
    <property type="entry name" value="Sulfatase_N"/>
</dbReference>
<sequence length="523" mass="56834">MKPSILLIVADDMGFSDLGCYGGEIPTPNLDSLAHGGVRLSQFYNTARCSPSRASLLTGLHPHQTGIGVLTRPDLPAGYPGNLNPDVPTVAETLSAAGWDSALFGKWHLAADPHTPNASWPTRKGFGDFFGTLAGCSSYYSPQTLTRGESPASDALDDEEFYYTDAIGAEATKWLAAREDSTDPFFLYAAFTAPHWPLHARPEDIAAVRGLFDDGWDALRERRLDALRGSGILPVVTTLTERDPTQPAWANVDDAEWQLTRMEAYAAQVVALDRAVGEILGELTRQDALDNTIVLFLSDNGASAEELPIGDDATFVKKDRVLREGTRDGRPVSFGNTPEIVPGPEDTYSSYGVAWANLSNTPFRRYKRWVHEGGISTPLIMHWPAGGLEPGAIVDLPAQLVDIVPTILDAAGLPAHETEGRSLLPALTGAELDAVPLYWEHIGNSAIRVGKWKLVRAYPGVWELYDLHADRAETHDLAGSHPEVCERLAQQWQNWADRVGVLPWGAMVDRYVAAGLPPAAAEE</sequence>
<evidence type="ECO:0000256" key="2">
    <source>
        <dbReference type="ARBA" id="ARBA00022801"/>
    </source>
</evidence>
<gene>
    <name evidence="4" type="ORF">GCM10022383_13440</name>
</gene>
<keyword evidence="2" id="KW-0378">Hydrolase</keyword>
<reference evidence="5" key="1">
    <citation type="journal article" date="2019" name="Int. J. Syst. Evol. Microbiol.">
        <title>The Global Catalogue of Microorganisms (GCM) 10K type strain sequencing project: providing services to taxonomists for standard genome sequencing and annotation.</title>
        <authorList>
            <consortium name="The Broad Institute Genomics Platform"/>
            <consortium name="The Broad Institute Genome Sequencing Center for Infectious Disease"/>
            <person name="Wu L."/>
            <person name="Ma J."/>
        </authorList>
    </citation>
    <scope>NUCLEOTIDE SEQUENCE [LARGE SCALE GENOMIC DNA]</scope>
    <source>
        <strain evidence="5">JCM 17024</strain>
    </source>
</reference>
<dbReference type="Gene3D" id="3.40.720.10">
    <property type="entry name" value="Alkaline Phosphatase, subunit A"/>
    <property type="match status" value="1"/>
</dbReference>
<name>A0ABP7N3W5_9MICO</name>
<proteinExistence type="inferred from homology"/>
<dbReference type="PANTHER" id="PTHR42693:SF53">
    <property type="entry name" value="ENDO-4-O-SULFATASE"/>
    <property type="match status" value="1"/>
</dbReference>
<dbReference type="Pfam" id="PF00884">
    <property type="entry name" value="Sulfatase"/>
    <property type="match status" value="1"/>
</dbReference>
<dbReference type="SUPFAM" id="SSF53649">
    <property type="entry name" value="Alkaline phosphatase-like"/>
    <property type="match status" value="1"/>
</dbReference>
<dbReference type="RefSeq" id="WP_344818763.1">
    <property type="nucleotide sequence ID" value="NZ_BAABCP010000001.1"/>
</dbReference>
<accession>A0ABP7N3W5</accession>
<dbReference type="PANTHER" id="PTHR42693">
    <property type="entry name" value="ARYLSULFATASE FAMILY MEMBER"/>
    <property type="match status" value="1"/>
</dbReference>
<dbReference type="EMBL" id="BAABCP010000001">
    <property type="protein sequence ID" value="GAA3936433.1"/>
    <property type="molecule type" value="Genomic_DNA"/>
</dbReference>
<protein>
    <submittedName>
        <fullName evidence="4">Arylsulfatase</fullName>
    </submittedName>
</protein>
<comment type="similarity">
    <text evidence="1">Belongs to the sulfatase family.</text>
</comment>
<evidence type="ECO:0000313" key="4">
    <source>
        <dbReference type="EMBL" id="GAA3936433.1"/>
    </source>
</evidence>
<dbReference type="InterPro" id="IPR017850">
    <property type="entry name" value="Alkaline_phosphatase_core_sf"/>
</dbReference>
<feature type="domain" description="Sulfatase N-terminal" evidence="3">
    <location>
        <begin position="3"/>
        <end position="412"/>
    </location>
</feature>
<organism evidence="4 5">
    <name type="scientific">Microbacterium soli</name>
    <dbReference type="NCBI Taxonomy" id="446075"/>
    <lineage>
        <taxon>Bacteria</taxon>
        <taxon>Bacillati</taxon>
        <taxon>Actinomycetota</taxon>
        <taxon>Actinomycetes</taxon>
        <taxon>Micrococcales</taxon>
        <taxon>Microbacteriaceae</taxon>
        <taxon>Microbacterium</taxon>
    </lineage>
</organism>
<evidence type="ECO:0000259" key="3">
    <source>
        <dbReference type="Pfam" id="PF00884"/>
    </source>
</evidence>
<comment type="caution">
    <text evidence="4">The sequence shown here is derived from an EMBL/GenBank/DDBJ whole genome shotgun (WGS) entry which is preliminary data.</text>
</comment>